<reference evidence="1" key="2">
    <citation type="submission" date="2015-03" db="UniProtKB">
        <authorList>
            <consortium name="EnsemblPlants"/>
        </authorList>
    </citation>
    <scope>IDENTIFICATION</scope>
</reference>
<sequence>MYDDLSSVINDLVQWDSSPNRKLIHEIIDAFEDSLAMKKRKKDRRKQWSKSSIQGCVE</sequence>
<proteinExistence type="predicted"/>
<organism evidence="1 2">
    <name type="scientific">Brassica oleracea var. oleracea</name>
    <dbReference type="NCBI Taxonomy" id="109376"/>
    <lineage>
        <taxon>Eukaryota</taxon>
        <taxon>Viridiplantae</taxon>
        <taxon>Streptophyta</taxon>
        <taxon>Embryophyta</taxon>
        <taxon>Tracheophyta</taxon>
        <taxon>Spermatophyta</taxon>
        <taxon>Magnoliopsida</taxon>
        <taxon>eudicotyledons</taxon>
        <taxon>Gunneridae</taxon>
        <taxon>Pentapetalae</taxon>
        <taxon>rosids</taxon>
        <taxon>malvids</taxon>
        <taxon>Brassicales</taxon>
        <taxon>Brassicaceae</taxon>
        <taxon>Brassiceae</taxon>
        <taxon>Brassica</taxon>
    </lineage>
</organism>
<dbReference type="HOGENOM" id="CLU_2981820_0_0_1"/>
<protein>
    <submittedName>
        <fullName evidence="1">Uncharacterized protein</fullName>
    </submittedName>
</protein>
<dbReference type="Gramene" id="Bo4g137050.1">
    <property type="protein sequence ID" value="Bo4g137050.1"/>
    <property type="gene ID" value="Bo4g137050"/>
</dbReference>
<dbReference type="EnsemblPlants" id="Bo4g137050.1">
    <property type="protein sequence ID" value="Bo4g137050.1"/>
    <property type="gene ID" value="Bo4g137050"/>
</dbReference>
<dbReference type="Proteomes" id="UP000032141">
    <property type="component" value="Chromosome C4"/>
</dbReference>
<evidence type="ECO:0000313" key="2">
    <source>
        <dbReference type="Proteomes" id="UP000032141"/>
    </source>
</evidence>
<evidence type="ECO:0000313" key="1">
    <source>
        <dbReference type="EnsemblPlants" id="Bo4g137050.1"/>
    </source>
</evidence>
<reference evidence="1 2" key="1">
    <citation type="journal article" date="2014" name="Genome Biol.">
        <title>Transcriptome and methylome profiling reveals relics of genome dominance in the mesopolyploid Brassica oleracea.</title>
        <authorList>
            <person name="Parkin I.A."/>
            <person name="Koh C."/>
            <person name="Tang H."/>
            <person name="Robinson S.J."/>
            <person name="Kagale S."/>
            <person name="Clarke W.E."/>
            <person name="Town C.D."/>
            <person name="Nixon J."/>
            <person name="Krishnakumar V."/>
            <person name="Bidwell S.L."/>
            <person name="Denoeud F."/>
            <person name="Belcram H."/>
            <person name="Links M.G."/>
            <person name="Just J."/>
            <person name="Clarke C."/>
            <person name="Bender T."/>
            <person name="Huebert T."/>
            <person name="Mason A.S."/>
            <person name="Pires J.C."/>
            <person name="Barker G."/>
            <person name="Moore J."/>
            <person name="Walley P.G."/>
            <person name="Manoli S."/>
            <person name="Batley J."/>
            <person name="Edwards D."/>
            <person name="Nelson M.N."/>
            <person name="Wang X."/>
            <person name="Paterson A.H."/>
            <person name="King G."/>
            <person name="Bancroft I."/>
            <person name="Chalhoub B."/>
            <person name="Sharpe A.G."/>
        </authorList>
    </citation>
    <scope>NUCLEOTIDE SEQUENCE</scope>
    <source>
        <strain evidence="1 2">cv. TO1000</strain>
    </source>
</reference>
<name>A0A0D3BZK7_BRAOL</name>
<dbReference type="PANTHER" id="PTHR31903:SF6">
    <property type="entry name" value="F12F1.11-RELATED"/>
    <property type="match status" value="1"/>
</dbReference>
<dbReference type="AlphaFoldDB" id="A0A0D3BZK7"/>
<accession>A0A0D3BZK7</accession>
<keyword evidence="2" id="KW-1185">Reference proteome</keyword>
<dbReference type="PANTHER" id="PTHR31903">
    <property type="entry name" value="F12F1.11-RELATED"/>
    <property type="match status" value="1"/>
</dbReference>